<accession>A0ABV2PRC5</accession>
<dbReference type="Pfam" id="PF13443">
    <property type="entry name" value="HTH_26"/>
    <property type="match status" value="1"/>
</dbReference>
<protein>
    <submittedName>
        <fullName evidence="2">Transcriptional regulator with XRE-family HTH domain</fullName>
    </submittedName>
</protein>
<dbReference type="EMBL" id="JBEPSB010000046">
    <property type="protein sequence ID" value="MET4563513.1"/>
    <property type="molecule type" value="Genomic_DNA"/>
</dbReference>
<dbReference type="InterPro" id="IPR001387">
    <property type="entry name" value="Cro/C1-type_HTH"/>
</dbReference>
<dbReference type="SUPFAM" id="SSF47413">
    <property type="entry name" value="lambda repressor-like DNA-binding domains"/>
    <property type="match status" value="1"/>
</dbReference>
<evidence type="ECO:0000313" key="3">
    <source>
        <dbReference type="Proteomes" id="UP001549363"/>
    </source>
</evidence>
<evidence type="ECO:0000313" key="2">
    <source>
        <dbReference type="EMBL" id="MET4563513.1"/>
    </source>
</evidence>
<feature type="domain" description="HTH cro/C1-type" evidence="1">
    <location>
        <begin position="9"/>
        <end position="62"/>
    </location>
</feature>
<gene>
    <name evidence="2" type="ORF">ABIA69_004733</name>
</gene>
<keyword evidence="3" id="KW-1185">Reference proteome</keyword>
<dbReference type="InterPro" id="IPR010982">
    <property type="entry name" value="Lambda_DNA-bd_dom_sf"/>
</dbReference>
<dbReference type="CDD" id="cd00093">
    <property type="entry name" value="HTH_XRE"/>
    <property type="match status" value="1"/>
</dbReference>
<dbReference type="RefSeq" id="WP_354473313.1">
    <property type="nucleotide sequence ID" value="NZ_JBEPSB010000046.1"/>
</dbReference>
<comment type="caution">
    <text evidence="2">The sequence shown here is derived from an EMBL/GenBank/DDBJ whole genome shotgun (WGS) entry which is preliminary data.</text>
</comment>
<reference evidence="2 3" key="1">
    <citation type="submission" date="2024-06" db="EMBL/GenBank/DDBJ databases">
        <title>Sorghum-associated microbial communities from plants grown in Nebraska, USA.</title>
        <authorList>
            <person name="Schachtman D."/>
        </authorList>
    </citation>
    <scope>NUCLEOTIDE SEQUENCE [LARGE SCALE GENOMIC DNA]</scope>
    <source>
        <strain evidence="2 3">736</strain>
    </source>
</reference>
<dbReference type="Gene3D" id="1.10.260.40">
    <property type="entry name" value="lambda repressor-like DNA-binding domains"/>
    <property type="match status" value="1"/>
</dbReference>
<dbReference type="PROSITE" id="PS50943">
    <property type="entry name" value="HTH_CROC1"/>
    <property type="match status" value="1"/>
</dbReference>
<dbReference type="Proteomes" id="UP001549363">
    <property type="component" value="Unassembled WGS sequence"/>
</dbReference>
<evidence type="ECO:0000259" key="1">
    <source>
        <dbReference type="PROSITE" id="PS50943"/>
    </source>
</evidence>
<name>A0ABV2PRC5_9BACI</name>
<sequence>MKLTTSEKIKIILGRKNMTVKDLADKLGTTRQNLHNKMTRNNFNESDLEKISEALEINYEVIFLMVDGEKIL</sequence>
<proteinExistence type="predicted"/>
<organism evidence="2 3">
    <name type="scientific">Lysinibacillus parviboronicapiens</name>
    <dbReference type="NCBI Taxonomy" id="436516"/>
    <lineage>
        <taxon>Bacteria</taxon>
        <taxon>Bacillati</taxon>
        <taxon>Bacillota</taxon>
        <taxon>Bacilli</taxon>
        <taxon>Bacillales</taxon>
        <taxon>Bacillaceae</taxon>
        <taxon>Lysinibacillus</taxon>
    </lineage>
</organism>